<dbReference type="InterPro" id="IPR050281">
    <property type="entry name" value="Flavin_monoamine_oxidase"/>
</dbReference>
<dbReference type="GO" id="GO:0016491">
    <property type="term" value="F:oxidoreductase activity"/>
    <property type="evidence" value="ECO:0007669"/>
    <property type="project" value="InterPro"/>
</dbReference>
<keyword evidence="7" id="KW-1185">Reference proteome</keyword>
<organism evidence="6 7">
    <name type="scientific">Fusarium agapanthi</name>
    <dbReference type="NCBI Taxonomy" id="1803897"/>
    <lineage>
        <taxon>Eukaryota</taxon>
        <taxon>Fungi</taxon>
        <taxon>Dikarya</taxon>
        <taxon>Ascomycota</taxon>
        <taxon>Pezizomycotina</taxon>
        <taxon>Sordariomycetes</taxon>
        <taxon>Hypocreomycetidae</taxon>
        <taxon>Hypocreales</taxon>
        <taxon>Nectriaceae</taxon>
        <taxon>Fusarium</taxon>
        <taxon>Fusarium fujikuroi species complex</taxon>
    </lineage>
</organism>
<evidence type="ECO:0000256" key="1">
    <source>
        <dbReference type="ARBA" id="ARBA00022723"/>
    </source>
</evidence>
<evidence type="ECO:0000313" key="7">
    <source>
        <dbReference type="Proteomes" id="UP000737391"/>
    </source>
</evidence>
<dbReference type="InterPro" id="IPR036188">
    <property type="entry name" value="FAD/NAD-bd_sf"/>
</dbReference>
<evidence type="ECO:0000259" key="5">
    <source>
        <dbReference type="PROSITE" id="PS50865"/>
    </source>
</evidence>
<name>A0A9P5E3Z5_9HYPO</name>
<dbReference type="SUPFAM" id="SSF54373">
    <property type="entry name" value="FAD-linked reductases, C-terminal domain"/>
    <property type="match status" value="1"/>
</dbReference>
<dbReference type="InterPro" id="IPR002893">
    <property type="entry name" value="Znf_MYND"/>
</dbReference>
<dbReference type="Gene3D" id="3.90.660.10">
    <property type="match status" value="1"/>
</dbReference>
<dbReference type="PANTHER" id="PTHR10742">
    <property type="entry name" value="FLAVIN MONOAMINE OXIDASE"/>
    <property type="match status" value="1"/>
</dbReference>
<dbReference type="Gene3D" id="3.50.50.60">
    <property type="entry name" value="FAD/NAD(P)-binding domain"/>
    <property type="match status" value="1"/>
</dbReference>
<dbReference type="Pfam" id="PF01753">
    <property type="entry name" value="zf-MYND"/>
    <property type="match status" value="1"/>
</dbReference>
<keyword evidence="3" id="KW-0862">Zinc</keyword>
<dbReference type="EMBL" id="LUFC02000876">
    <property type="protein sequence ID" value="KAF4493566.1"/>
    <property type="molecule type" value="Genomic_DNA"/>
</dbReference>
<dbReference type="OrthoDB" id="437457at2759"/>
<dbReference type="AlphaFoldDB" id="A0A9P5E3Z5"/>
<dbReference type="InterPro" id="IPR002937">
    <property type="entry name" value="Amino_oxidase"/>
</dbReference>
<gene>
    <name evidence="6" type="ORF">FAGAP_10305</name>
</gene>
<feature type="domain" description="MYND-type" evidence="5">
    <location>
        <begin position="593"/>
        <end position="629"/>
    </location>
</feature>
<dbReference type="Pfam" id="PF01593">
    <property type="entry name" value="Amino_oxidase"/>
    <property type="match status" value="1"/>
</dbReference>
<keyword evidence="2 4" id="KW-0863">Zinc-finger</keyword>
<dbReference type="PROSITE" id="PS50865">
    <property type="entry name" value="ZF_MYND_2"/>
    <property type="match status" value="1"/>
</dbReference>
<accession>A0A9P5E3Z5</accession>
<comment type="caution">
    <text evidence="6">The sequence shown here is derived from an EMBL/GenBank/DDBJ whole genome shotgun (WGS) entry which is preliminary data.</text>
</comment>
<dbReference type="Gene3D" id="6.10.140.2220">
    <property type="match status" value="1"/>
</dbReference>
<proteinExistence type="predicted"/>
<sequence length="1126" mass="126360">MATTFLPSALEKPSNCGSSFDGLLERAVITGADEKARMRGGNPLPSLEPQKKVIVVGAGISGLRAASVLRRHGLDVVIVEARDRIGGRICTSSQPGKTRDLGAAWMHETSQNKLTKLIPKLGVDYYYDDGAPLYYTPYGKAGAQFKAKKVADEFADYCEWFYKNNPDAEDKSVDELVRSFVKKHDLITEDERLWAPQATREIELWIGTSTSVASSKHLSYFVTERNLYVLHGGYQKIVGWTAESILDSIHLNHHVSHVQWSEDGASRAVVTCQNAQGEQERLMADAVVVTVPLGVLRRQLISFSPALPVDISEGISRFSYGALGKVFFEFAEVFWTKDHDQLIYYPAPPEHQEEGLVTDGILAHPTVTVNTWLMSGKKELCVQVAEPLTQRVEAMSNEELYSFFRPLFNLYRTEPYKALPQLVSIECTKWTQDPLAGFGTYSADKVGDEPSLFTDALTNHKHSRLQFAGEHCTLVANGCVHGAFATGETAATNLLSSFGIDFQENLIIASKPQSSTLLLSFEEPDNASQLFPTPLRLPDLPINQAVTNMANSPSPSNAMTVCLAEPSYRRGDESPPKPSQDLAPCDIAAPKTCILCPKPGSVICAGCYNASYCSTNCTRSDWYMHKLVCSKLFPYFSGLRRPKDHFRVLIFPYQASSPEFCWGVFKKHKSVDDADELIVMHSTIDSWKAATKGRYTGRDENNLIVRALSRDIATQGKALGHAVKTVSWKPSDKPNGHLEGFNETVLALSGPLSSRSYGPLVAFAYNVDSQFHFESMDDISAADFRALVDVFHNSDWNPTIGRVEQYPGKTVSALFLPDHFNFHRMGSPYTEIISESPEELSIRRIIGTEARVLEVNINAALDSKQLCDHDSCDSDALSIKELCLRGRTFHALLLGPLLLDLPWIGRNAYVTTAHGSPPEYRWQESRSRFLRRGIELNYKVLGIEHVHQSDGIMIFNAFGVKISPLHLIAYDEFMFRQLQTDKSKRQLSKLDFLSFWNDLKSGKVKITNELKKPQYSQLNSLEFWDDSKARETNTRNHAVLDFSQESCPYDFPVDATSILTKDETQVFLYVRKLFRDPDFVRANQRDWLEILYYAHVIVQDRELGPAHWADELDKFFTDYLTSQVKD</sequence>
<dbReference type="SUPFAM" id="SSF51905">
    <property type="entry name" value="FAD/NAD(P)-binding domain"/>
    <property type="match status" value="1"/>
</dbReference>
<dbReference type="GO" id="GO:0008270">
    <property type="term" value="F:zinc ion binding"/>
    <property type="evidence" value="ECO:0007669"/>
    <property type="project" value="UniProtKB-KW"/>
</dbReference>
<dbReference type="PANTHER" id="PTHR10742:SF410">
    <property type="entry name" value="LYSINE-SPECIFIC HISTONE DEMETHYLASE 2"/>
    <property type="match status" value="1"/>
</dbReference>
<evidence type="ECO:0000256" key="4">
    <source>
        <dbReference type="PROSITE-ProRule" id="PRU00134"/>
    </source>
</evidence>
<dbReference type="PROSITE" id="PS01360">
    <property type="entry name" value="ZF_MYND_1"/>
    <property type="match status" value="1"/>
</dbReference>
<evidence type="ECO:0000313" key="6">
    <source>
        <dbReference type="EMBL" id="KAF4493566.1"/>
    </source>
</evidence>
<evidence type="ECO:0000256" key="3">
    <source>
        <dbReference type="ARBA" id="ARBA00022833"/>
    </source>
</evidence>
<keyword evidence="1" id="KW-0479">Metal-binding</keyword>
<dbReference type="Proteomes" id="UP000737391">
    <property type="component" value="Unassembled WGS sequence"/>
</dbReference>
<evidence type="ECO:0000256" key="2">
    <source>
        <dbReference type="ARBA" id="ARBA00022771"/>
    </source>
</evidence>
<protein>
    <submittedName>
        <fullName evidence="6">Flavin amine oxidase</fullName>
    </submittedName>
</protein>
<reference evidence="6" key="1">
    <citation type="submission" date="2020-01" db="EMBL/GenBank/DDBJ databases">
        <title>Identification and distribution of gene clusters putatively required for synthesis of sphingolipid metabolism inhibitors in phylogenetically diverse species of the filamentous fungus Fusarium.</title>
        <authorList>
            <person name="Kim H.-S."/>
            <person name="Busman M."/>
            <person name="Brown D.W."/>
            <person name="Divon H."/>
            <person name="Uhlig S."/>
            <person name="Proctor R.H."/>
        </authorList>
    </citation>
    <scope>NUCLEOTIDE SEQUENCE</scope>
    <source>
        <strain evidence="6">NRRL 31653</strain>
    </source>
</reference>
<dbReference type="SUPFAM" id="SSF144232">
    <property type="entry name" value="HIT/MYND zinc finger-like"/>
    <property type="match status" value="1"/>
</dbReference>